<evidence type="ECO:0000313" key="2">
    <source>
        <dbReference type="EMBL" id="MQN00535.1"/>
    </source>
</evidence>
<evidence type="ECO:0000313" key="3">
    <source>
        <dbReference type="Proteomes" id="UP000460257"/>
    </source>
</evidence>
<evidence type="ECO:0000256" key="1">
    <source>
        <dbReference type="SAM" id="Phobius"/>
    </source>
</evidence>
<proteinExistence type="predicted"/>
<keyword evidence="1" id="KW-0812">Transmembrane</keyword>
<name>A0A6N7IW79_9FIRM</name>
<dbReference type="Gene3D" id="1.10.1760.20">
    <property type="match status" value="1"/>
</dbReference>
<organism evidence="2 3">
    <name type="scientific">Candidatus Weimeria bifida</name>
    <dbReference type="NCBI Taxonomy" id="2599074"/>
    <lineage>
        <taxon>Bacteria</taxon>
        <taxon>Bacillati</taxon>
        <taxon>Bacillota</taxon>
        <taxon>Clostridia</taxon>
        <taxon>Lachnospirales</taxon>
        <taxon>Lachnospiraceae</taxon>
        <taxon>Candidatus Weimeria</taxon>
    </lineage>
</organism>
<dbReference type="InterPro" id="IPR014535">
    <property type="entry name" value="Hpre_diP_synt_I"/>
</dbReference>
<feature type="transmembrane region" description="Helical" evidence="1">
    <location>
        <begin position="103"/>
        <end position="125"/>
    </location>
</feature>
<dbReference type="Proteomes" id="UP000460257">
    <property type="component" value="Unassembled WGS sequence"/>
</dbReference>
<feature type="transmembrane region" description="Helical" evidence="1">
    <location>
        <begin position="78"/>
        <end position="96"/>
    </location>
</feature>
<dbReference type="InterPro" id="IPR010898">
    <property type="entry name" value="Hpre_diP_synth_I"/>
</dbReference>
<dbReference type="Pfam" id="PF07456">
    <property type="entry name" value="Hpre_diP_synt_I"/>
    <property type="match status" value="1"/>
</dbReference>
<comment type="caution">
    <text evidence="2">The sequence shown here is derived from an EMBL/GenBank/DDBJ whole genome shotgun (WGS) entry which is preliminary data.</text>
</comment>
<keyword evidence="3" id="KW-1185">Reference proteome</keyword>
<accession>A0A6N7IW79</accession>
<reference evidence="2" key="1">
    <citation type="journal article" date="2020" name="Appl. Environ. Microbiol.">
        <title>Medium-Chain Fatty Acid Synthesis by 'Candidatus Weimeria bifida' gen. nov., sp. nov., and 'Candidatus Pseudoramibacter fermentans' sp. nov.</title>
        <authorList>
            <person name="Scarborough M.J."/>
            <person name="Myers K.S."/>
            <person name="Donohue T.J."/>
            <person name="Noguera D.R."/>
        </authorList>
    </citation>
    <scope>NUCLEOTIDE SEQUENCE</scope>
    <source>
        <strain evidence="2">LCO1.1</strain>
    </source>
</reference>
<dbReference type="PIRSF" id="PIRSF027391">
    <property type="entry name" value="Hpre_diP_synt_I"/>
    <property type="match status" value="1"/>
</dbReference>
<sequence length="164" mass="17376">MKKSSRIASLGVFLALALMLGYVETLIPINFGVPGMKLGLANMAVVILLYLFTPGEAFLVSIVRIFLSGLLFGNGLSIIYSLAGGLLSFAVMLICFKTKKVKMIPLSVIGAVSHNAGQLIAAAFLVTNYNIVFYLPVLIIAGIITGIITGSLSAAVHSRLVKFK</sequence>
<gene>
    <name evidence="2" type="ORF">FRC54_00815</name>
</gene>
<dbReference type="EMBL" id="VOGC01000002">
    <property type="protein sequence ID" value="MQN00535.1"/>
    <property type="molecule type" value="Genomic_DNA"/>
</dbReference>
<protein>
    <submittedName>
        <fullName evidence="2">Gx transporter family protein</fullName>
    </submittedName>
</protein>
<feature type="transmembrane region" description="Helical" evidence="1">
    <location>
        <begin position="131"/>
        <end position="156"/>
    </location>
</feature>
<keyword evidence="1" id="KW-0472">Membrane</keyword>
<dbReference type="AlphaFoldDB" id="A0A6N7IW79"/>
<keyword evidence="1" id="KW-1133">Transmembrane helix</keyword>